<dbReference type="AlphaFoldDB" id="A0A9P6H435"/>
<name>A0A9P6H435_9AGAM</name>
<proteinExistence type="predicted"/>
<comment type="caution">
    <text evidence="1">The sequence shown here is derived from an EMBL/GenBank/DDBJ whole genome shotgun (WGS) entry which is preliminary data.</text>
</comment>
<dbReference type="Proteomes" id="UP000736335">
    <property type="component" value="Unassembled WGS sequence"/>
</dbReference>
<keyword evidence="2" id="KW-1185">Reference proteome</keyword>
<reference evidence="1" key="1">
    <citation type="journal article" date="2020" name="Nat. Commun.">
        <title>Large-scale genome sequencing of mycorrhizal fungi provides insights into the early evolution of symbiotic traits.</title>
        <authorList>
            <person name="Miyauchi S."/>
            <person name="Kiss E."/>
            <person name="Kuo A."/>
            <person name="Drula E."/>
            <person name="Kohler A."/>
            <person name="Sanchez-Garcia M."/>
            <person name="Morin E."/>
            <person name="Andreopoulos B."/>
            <person name="Barry K.W."/>
            <person name="Bonito G."/>
            <person name="Buee M."/>
            <person name="Carver A."/>
            <person name="Chen C."/>
            <person name="Cichocki N."/>
            <person name="Clum A."/>
            <person name="Culley D."/>
            <person name="Crous P.W."/>
            <person name="Fauchery L."/>
            <person name="Girlanda M."/>
            <person name="Hayes R.D."/>
            <person name="Keri Z."/>
            <person name="LaButti K."/>
            <person name="Lipzen A."/>
            <person name="Lombard V."/>
            <person name="Magnuson J."/>
            <person name="Maillard F."/>
            <person name="Murat C."/>
            <person name="Nolan M."/>
            <person name="Ohm R.A."/>
            <person name="Pangilinan J."/>
            <person name="Pereira M.F."/>
            <person name="Perotto S."/>
            <person name="Peter M."/>
            <person name="Pfister S."/>
            <person name="Riley R."/>
            <person name="Sitrit Y."/>
            <person name="Stielow J.B."/>
            <person name="Szollosi G."/>
            <person name="Zifcakova L."/>
            <person name="Stursova M."/>
            <person name="Spatafora J.W."/>
            <person name="Tedersoo L."/>
            <person name="Vaario L.M."/>
            <person name="Yamada A."/>
            <person name="Yan M."/>
            <person name="Wang P."/>
            <person name="Xu J."/>
            <person name="Bruns T."/>
            <person name="Baldrian P."/>
            <person name="Vilgalys R."/>
            <person name="Dunand C."/>
            <person name="Henrissat B."/>
            <person name="Grigoriev I.V."/>
            <person name="Hibbett D."/>
            <person name="Nagy L.G."/>
            <person name="Martin F.M."/>
        </authorList>
    </citation>
    <scope>NUCLEOTIDE SEQUENCE</scope>
    <source>
        <strain evidence="1">UH-Tt-Lm1</strain>
    </source>
</reference>
<evidence type="ECO:0000313" key="2">
    <source>
        <dbReference type="Proteomes" id="UP000736335"/>
    </source>
</evidence>
<organism evidence="1 2">
    <name type="scientific">Thelephora terrestris</name>
    <dbReference type="NCBI Taxonomy" id="56493"/>
    <lineage>
        <taxon>Eukaryota</taxon>
        <taxon>Fungi</taxon>
        <taxon>Dikarya</taxon>
        <taxon>Basidiomycota</taxon>
        <taxon>Agaricomycotina</taxon>
        <taxon>Agaricomycetes</taxon>
        <taxon>Thelephorales</taxon>
        <taxon>Thelephoraceae</taxon>
        <taxon>Thelephora</taxon>
    </lineage>
</organism>
<dbReference type="OrthoDB" id="58529at2759"/>
<gene>
    <name evidence="1" type="ORF">BJ322DRAFT_1014891</name>
</gene>
<dbReference type="EMBL" id="WIUZ02000024">
    <property type="protein sequence ID" value="KAF9778121.1"/>
    <property type="molecule type" value="Genomic_DNA"/>
</dbReference>
<evidence type="ECO:0000313" key="1">
    <source>
        <dbReference type="EMBL" id="KAF9778121.1"/>
    </source>
</evidence>
<dbReference type="Gene3D" id="3.30.2130.10">
    <property type="entry name" value="VC0802-like"/>
    <property type="match status" value="1"/>
</dbReference>
<sequence>MPPPSNHEAFHLSLLPNIYFVKELPAFTERRLSDTTLSLPNGQAFFSITRTPEECSVVGEMTDDPHFQSLSEGFRLWRCTKIAGPLEFGKPPPPAAVWDMLPYFE</sequence>
<accession>A0A9P6H435</accession>
<protein>
    <submittedName>
        <fullName evidence="1">Uncharacterized protein</fullName>
    </submittedName>
</protein>
<reference evidence="1" key="2">
    <citation type="submission" date="2020-11" db="EMBL/GenBank/DDBJ databases">
        <authorList>
            <consortium name="DOE Joint Genome Institute"/>
            <person name="Kuo A."/>
            <person name="Miyauchi S."/>
            <person name="Kiss E."/>
            <person name="Drula E."/>
            <person name="Kohler A."/>
            <person name="Sanchez-Garcia M."/>
            <person name="Andreopoulos B."/>
            <person name="Barry K.W."/>
            <person name="Bonito G."/>
            <person name="Buee M."/>
            <person name="Carver A."/>
            <person name="Chen C."/>
            <person name="Cichocki N."/>
            <person name="Clum A."/>
            <person name="Culley D."/>
            <person name="Crous P.W."/>
            <person name="Fauchery L."/>
            <person name="Girlanda M."/>
            <person name="Hayes R."/>
            <person name="Keri Z."/>
            <person name="Labutti K."/>
            <person name="Lipzen A."/>
            <person name="Lombard V."/>
            <person name="Magnuson J."/>
            <person name="Maillard F."/>
            <person name="Morin E."/>
            <person name="Murat C."/>
            <person name="Nolan M."/>
            <person name="Ohm R."/>
            <person name="Pangilinan J."/>
            <person name="Pereira M."/>
            <person name="Perotto S."/>
            <person name="Peter M."/>
            <person name="Riley R."/>
            <person name="Sitrit Y."/>
            <person name="Stielow B."/>
            <person name="Szollosi G."/>
            <person name="Zifcakova L."/>
            <person name="Stursova M."/>
            <person name="Spatafora J.W."/>
            <person name="Tedersoo L."/>
            <person name="Vaario L.-M."/>
            <person name="Yamada A."/>
            <person name="Yan M."/>
            <person name="Wang P."/>
            <person name="Xu J."/>
            <person name="Bruns T."/>
            <person name="Baldrian P."/>
            <person name="Vilgalys R."/>
            <person name="Henrissat B."/>
            <person name="Grigoriev I.V."/>
            <person name="Hibbett D."/>
            <person name="Nagy L.G."/>
            <person name="Martin F.M."/>
        </authorList>
    </citation>
    <scope>NUCLEOTIDE SEQUENCE</scope>
    <source>
        <strain evidence="1">UH-Tt-Lm1</strain>
    </source>
</reference>